<evidence type="ECO:0000313" key="2">
    <source>
        <dbReference type="Proteomes" id="UP000320300"/>
    </source>
</evidence>
<evidence type="ECO:0000313" key="1">
    <source>
        <dbReference type="EMBL" id="SMO80951.1"/>
    </source>
</evidence>
<sequence length="55" mass="5972">MNKSVKSSQRLKLRNASKKIGIEKSGYTTAAAATAMITQIKSDQLPFFAKALSIQ</sequence>
<gene>
    <name evidence="1" type="ORF">SAMN06265348_107319</name>
</gene>
<dbReference type="EMBL" id="FXTN01000007">
    <property type="protein sequence ID" value="SMO80951.1"/>
    <property type="molecule type" value="Genomic_DNA"/>
</dbReference>
<protein>
    <submittedName>
        <fullName evidence="1">Uncharacterized protein</fullName>
    </submittedName>
</protein>
<proteinExistence type="predicted"/>
<organism evidence="1 2">
    <name type="scientific">Pedobacter westerhofensis</name>
    <dbReference type="NCBI Taxonomy" id="425512"/>
    <lineage>
        <taxon>Bacteria</taxon>
        <taxon>Pseudomonadati</taxon>
        <taxon>Bacteroidota</taxon>
        <taxon>Sphingobacteriia</taxon>
        <taxon>Sphingobacteriales</taxon>
        <taxon>Sphingobacteriaceae</taxon>
        <taxon>Pedobacter</taxon>
    </lineage>
</organism>
<accession>A0A521EBU6</accession>
<dbReference type="Proteomes" id="UP000320300">
    <property type="component" value="Unassembled WGS sequence"/>
</dbReference>
<reference evidence="1 2" key="1">
    <citation type="submission" date="2017-05" db="EMBL/GenBank/DDBJ databases">
        <authorList>
            <person name="Varghese N."/>
            <person name="Submissions S."/>
        </authorList>
    </citation>
    <scope>NUCLEOTIDE SEQUENCE [LARGE SCALE GENOMIC DNA]</scope>
    <source>
        <strain evidence="1 2">DSM 19036</strain>
    </source>
</reference>
<name>A0A521EBU6_9SPHI</name>
<dbReference type="AlphaFoldDB" id="A0A521EBU6"/>
<keyword evidence="2" id="KW-1185">Reference proteome</keyword>